<reference evidence="2" key="1">
    <citation type="submission" date="2009-11" db="EMBL/GenBank/DDBJ databases">
        <authorList>
            <consortium name="The Broad Institute Genome Sequencing Platform"/>
            <person name="Ward D."/>
            <person name="Feldgarden M."/>
            <person name="Earl A."/>
            <person name="Young S.K."/>
            <person name="Zeng Q."/>
            <person name="Koehrsen M."/>
            <person name="Alvarado L."/>
            <person name="Berlin A."/>
            <person name="Bochicchio J."/>
            <person name="Borenstein D."/>
            <person name="Chapman S.B."/>
            <person name="Chen Z."/>
            <person name="Engels R."/>
            <person name="Freedman E."/>
            <person name="Gellesch M."/>
            <person name="Goldberg J."/>
            <person name="Griggs A."/>
            <person name="Gujja S."/>
            <person name="Heilman E."/>
            <person name="Heiman D."/>
            <person name="Hepburn T."/>
            <person name="Howarth C."/>
            <person name="Jen D."/>
            <person name="Larson L."/>
            <person name="Lewis B."/>
            <person name="Mehta T."/>
            <person name="Park D."/>
            <person name="Pearson M."/>
            <person name="Roberts A."/>
            <person name="Saif S."/>
            <person name="Shea T."/>
            <person name="Shenoy N."/>
            <person name="Sisk P."/>
            <person name="Stolte C."/>
            <person name="Sykes S."/>
            <person name="Thomson T."/>
            <person name="Walk T."/>
            <person name="White J."/>
            <person name="Yandava C."/>
            <person name="Izard J."/>
            <person name="Baranova O.V."/>
            <person name="Blanton J.M."/>
            <person name="Tanner A.C."/>
            <person name="Dewhirst F.E."/>
            <person name="Haas B."/>
            <person name="Nusbaum C."/>
            <person name="Birren B."/>
        </authorList>
    </citation>
    <scope>NUCLEOTIDE SEQUENCE [LARGE SCALE GENOMIC DNA]</scope>
    <source>
        <strain evidence="2">1-1 BBBD Race 1</strain>
    </source>
</reference>
<evidence type="ECO:0000256" key="1">
    <source>
        <dbReference type="SAM" id="MobiDB-lite"/>
    </source>
</evidence>
<name>A0A0C4FDD0_PUCT1</name>
<feature type="compositionally biased region" description="Polar residues" evidence="1">
    <location>
        <begin position="1"/>
        <end position="10"/>
    </location>
</feature>
<dbReference type="EnsemblFungi" id="PTTG_11235-t43_1">
    <property type="protein sequence ID" value="PTTG_11235-t43_1-p1"/>
    <property type="gene ID" value="PTTG_11235"/>
</dbReference>
<gene>
    <name evidence="2" type="ORF">PTTG_11235</name>
</gene>
<sequence>MSSPIRNTHSPDPVTNPWGPQPTAFTSNTQGTMQNRRLSSHRRPTSRTNQNAPPANRAPPADEDDGDVPMYTANEVNRWLEEAAIQSLYHGRSPGQIVAHATSRMSDTDKLQPSGSNFVQWDLMMGERA</sequence>
<reference evidence="3 4" key="3">
    <citation type="journal article" date="2017" name="G3 (Bethesda)">
        <title>Comparative analysis highlights variable genome content of wheat rusts and divergence of the mating loci.</title>
        <authorList>
            <person name="Cuomo C.A."/>
            <person name="Bakkeren G."/>
            <person name="Khalil H.B."/>
            <person name="Panwar V."/>
            <person name="Joly D."/>
            <person name="Linning R."/>
            <person name="Sakthikumar S."/>
            <person name="Song X."/>
            <person name="Adiconis X."/>
            <person name="Fan L."/>
            <person name="Goldberg J.M."/>
            <person name="Levin J.Z."/>
            <person name="Young S."/>
            <person name="Zeng Q."/>
            <person name="Anikster Y."/>
            <person name="Bruce M."/>
            <person name="Wang M."/>
            <person name="Yin C."/>
            <person name="McCallum B."/>
            <person name="Szabo L.J."/>
            <person name="Hulbert S."/>
            <person name="Chen X."/>
            <person name="Fellers J.P."/>
        </authorList>
    </citation>
    <scope>NUCLEOTIDE SEQUENCE</scope>
    <source>
        <strain evidence="4">Isolate 1-1 / race 1 (BBBD)</strain>
        <strain evidence="3">isolate 1-1 / race 1 (BBBD)</strain>
    </source>
</reference>
<dbReference type="AlphaFoldDB" id="A0A0C4FDD0"/>
<evidence type="ECO:0000313" key="4">
    <source>
        <dbReference type="Proteomes" id="UP000005240"/>
    </source>
</evidence>
<feature type="compositionally biased region" description="Polar residues" evidence="1">
    <location>
        <begin position="23"/>
        <end position="37"/>
    </location>
</feature>
<proteinExistence type="predicted"/>
<feature type="region of interest" description="Disordered" evidence="1">
    <location>
        <begin position="1"/>
        <end position="70"/>
    </location>
</feature>
<dbReference type="Proteomes" id="UP000005240">
    <property type="component" value="Unassembled WGS sequence"/>
</dbReference>
<accession>A0A0C4FDD0</accession>
<dbReference type="VEuPathDB" id="FungiDB:PTTG_11235"/>
<reference evidence="3" key="4">
    <citation type="submission" date="2025-05" db="UniProtKB">
        <authorList>
            <consortium name="EnsemblFungi"/>
        </authorList>
    </citation>
    <scope>IDENTIFICATION</scope>
    <source>
        <strain evidence="3">isolate 1-1 / race 1 (BBBD)</strain>
    </source>
</reference>
<organism evidence="2">
    <name type="scientific">Puccinia triticina (isolate 1-1 / race 1 (BBBD))</name>
    <name type="common">Brown leaf rust fungus</name>
    <dbReference type="NCBI Taxonomy" id="630390"/>
    <lineage>
        <taxon>Eukaryota</taxon>
        <taxon>Fungi</taxon>
        <taxon>Dikarya</taxon>
        <taxon>Basidiomycota</taxon>
        <taxon>Pucciniomycotina</taxon>
        <taxon>Pucciniomycetes</taxon>
        <taxon>Pucciniales</taxon>
        <taxon>Pucciniaceae</taxon>
        <taxon>Puccinia</taxon>
    </lineage>
</organism>
<evidence type="ECO:0000313" key="2">
    <source>
        <dbReference type="EMBL" id="OAV88851.1"/>
    </source>
</evidence>
<reference evidence="2" key="2">
    <citation type="submission" date="2016-05" db="EMBL/GenBank/DDBJ databases">
        <title>Comparative analysis highlights variable genome content of wheat rusts and divergence of the mating loci.</title>
        <authorList>
            <person name="Cuomo C.A."/>
            <person name="Bakkeren G."/>
            <person name="Szabo L."/>
            <person name="Khalil H."/>
            <person name="Joly D."/>
            <person name="Goldberg J."/>
            <person name="Young S."/>
            <person name="Zeng Q."/>
            <person name="Fellers J."/>
        </authorList>
    </citation>
    <scope>NUCLEOTIDE SEQUENCE [LARGE SCALE GENOMIC DNA]</scope>
    <source>
        <strain evidence="2">1-1 BBBD Race 1</strain>
    </source>
</reference>
<evidence type="ECO:0000313" key="3">
    <source>
        <dbReference type="EnsemblFungi" id="PTTG_11235-t43_1-p1"/>
    </source>
</evidence>
<dbReference type="EMBL" id="ADAS02000151">
    <property type="protein sequence ID" value="OAV88851.1"/>
    <property type="molecule type" value="Genomic_DNA"/>
</dbReference>
<keyword evidence="4" id="KW-1185">Reference proteome</keyword>
<protein>
    <submittedName>
        <fullName evidence="2 3">Uncharacterized protein</fullName>
    </submittedName>
</protein>